<dbReference type="RefSeq" id="WP_132478211.1">
    <property type="nucleotide sequence ID" value="NZ_JBHRVM010000001.1"/>
</dbReference>
<dbReference type="Pfam" id="PF13487">
    <property type="entry name" value="HD_5"/>
    <property type="match status" value="1"/>
</dbReference>
<dbReference type="SUPFAM" id="SSF109604">
    <property type="entry name" value="HD-domain/PDEase-like"/>
    <property type="match status" value="1"/>
</dbReference>
<gene>
    <name evidence="2" type="ORF">EV686_11339</name>
</gene>
<reference evidence="2 3" key="1">
    <citation type="submission" date="2019-03" db="EMBL/GenBank/DDBJ databases">
        <title>Genomic Encyclopedia of Type Strains, Phase IV (KMG-IV): sequencing the most valuable type-strain genomes for metagenomic binning, comparative biology and taxonomic classification.</title>
        <authorList>
            <person name="Goeker M."/>
        </authorList>
    </citation>
    <scope>NUCLEOTIDE SEQUENCE [LARGE SCALE GENOMIC DNA]</scope>
    <source>
        <strain evidence="2 3">DSM 100048</strain>
    </source>
</reference>
<dbReference type="EMBL" id="SMBX01000013">
    <property type="protein sequence ID" value="TCU93018.1"/>
    <property type="molecule type" value="Genomic_DNA"/>
</dbReference>
<dbReference type="PANTHER" id="PTHR43155:SF2">
    <property type="entry name" value="CYCLIC DI-GMP PHOSPHODIESTERASE PA4108"/>
    <property type="match status" value="1"/>
</dbReference>
<feature type="domain" description="HD-GYP" evidence="1">
    <location>
        <begin position="143"/>
        <end position="338"/>
    </location>
</feature>
<dbReference type="Gene3D" id="1.10.3210.10">
    <property type="entry name" value="Hypothetical protein af1432"/>
    <property type="match status" value="1"/>
</dbReference>
<dbReference type="Pfam" id="PF11871">
    <property type="entry name" value="DUF3391"/>
    <property type="match status" value="1"/>
</dbReference>
<keyword evidence="2" id="KW-0808">Transferase</keyword>
<dbReference type="CDD" id="cd00077">
    <property type="entry name" value="HDc"/>
    <property type="match status" value="1"/>
</dbReference>
<evidence type="ECO:0000259" key="1">
    <source>
        <dbReference type="PROSITE" id="PS51832"/>
    </source>
</evidence>
<organism evidence="2 3">
    <name type="scientific">Paracandidimonas soli</name>
    <dbReference type="NCBI Taxonomy" id="1917182"/>
    <lineage>
        <taxon>Bacteria</taxon>
        <taxon>Pseudomonadati</taxon>
        <taxon>Pseudomonadota</taxon>
        <taxon>Betaproteobacteria</taxon>
        <taxon>Burkholderiales</taxon>
        <taxon>Alcaligenaceae</taxon>
        <taxon>Paracandidimonas</taxon>
    </lineage>
</organism>
<accession>A0A4R3URJ0</accession>
<dbReference type="InterPro" id="IPR006675">
    <property type="entry name" value="HDIG_dom"/>
</dbReference>
<name>A0A4R3URJ0_9BURK</name>
<dbReference type="InterPro" id="IPR021812">
    <property type="entry name" value="DUF3391"/>
</dbReference>
<keyword evidence="3" id="KW-1185">Reference proteome</keyword>
<dbReference type="PANTHER" id="PTHR43155">
    <property type="entry name" value="CYCLIC DI-GMP PHOSPHODIESTERASE PA4108-RELATED"/>
    <property type="match status" value="1"/>
</dbReference>
<sequence>MLKQIPVSKLRPGMYIHRIDAPWLDHPFWKKRFLLEKYTDLQTIRANDIETVWINTEKGLDVLPDQDESEQDSFWPAASIAQSHRRASREQEPAPSTLEAEYRHALELCEEAQTTIKDIFLDAREGLPIDPDDARSLVSHISQSVERNPSVLISLTRMRTADEYTYMHSVAVCALMAALARTLGLNEAEQREAATAGLLHDVGKMAIPIEILNKPGRLTDDEFRLIMTHPDAGYVMLMRGGLVPNVALDVCLHHHEKFDGSGYPHGLQGDGISLQARMGALCDVYDAVTSDRPYKKGWNPAEAIHRMAQWTGHFDPMLLRAFVRTVGLYPVGSLVLLQDGELAVVTEQHPHELLLPKVRLLEAPGNQTRKGRLIDLSTQRGHNRIRSFAPQPDWEAYGALGLWLPEGVERRNAGAATAQESPGPGTL</sequence>
<evidence type="ECO:0000313" key="3">
    <source>
        <dbReference type="Proteomes" id="UP000294692"/>
    </source>
</evidence>
<dbReference type="InterPro" id="IPR003607">
    <property type="entry name" value="HD/PDEase_dom"/>
</dbReference>
<dbReference type="PROSITE" id="PS51832">
    <property type="entry name" value="HD_GYP"/>
    <property type="match status" value="1"/>
</dbReference>
<proteinExistence type="predicted"/>
<dbReference type="OrthoDB" id="9763857at2"/>
<evidence type="ECO:0000313" key="2">
    <source>
        <dbReference type="EMBL" id="TCU93018.1"/>
    </source>
</evidence>
<dbReference type="GO" id="GO:0016740">
    <property type="term" value="F:transferase activity"/>
    <property type="evidence" value="ECO:0007669"/>
    <property type="project" value="UniProtKB-KW"/>
</dbReference>
<dbReference type="InterPro" id="IPR037522">
    <property type="entry name" value="HD_GYP_dom"/>
</dbReference>
<dbReference type="Proteomes" id="UP000294692">
    <property type="component" value="Unassembled WGS sequence"/>
</dbReference>
<protein>
    <submittedName>
        <fullName evidence="2">Putative nucleotidyltransferase with HDIG domain</fullName>
    </submittedName>
</protein>
<dbReference type="GO" id="GO:0008081">
    <property type="term" value="F:phosphoric diester hydrolase activity"/>
    <property type="evidence" value="ECO:0007669"/>
    <property type="project" value="UniProtKB-ARBA"/>
</dbReference>
<dbReference type="NCBIfam" id="TIGR00277">
    <property type="entry name" value="HDIG"/>
    <property type="match status" value="1"/>
</dbReference>
<dbReference type="AlphaFoldDB" id="A0A4R3URJ0"/>
<dbReference type="SMART" id="SM00471">
    <property type="entry name" value="HDc"/>
    <property type="match status" value="1"/>
</dbReference>
<comment type="caution">
    <text evidence="2">The sequence shown here is derived from an EMBL/GenBank/DDBJ whole genome shotgun (WGS) entry which is preliminary data.</text>
</comment>